<keyword evidence="1" id="KW-0560">Oxidoreductase</keyword>
<dbReference type="InterPro" id="IPR028939">
    <property type="entry name" value="P5C_Rdtase_cat_N"/>
</dbReference>
<dbReference type="Proteomes" id="UP000285123">
    <property type="component" value="Unassembled WGS sequence"/>
</dbReference>
<dbReference type="Gene3D" id="3.40.50.720">
    <property type="entry name" value="NAD(P)-binding Rossmann-like Domain"/>
    <property type="match status" value="1"/>
</dbReference>
<sequence>MFRFDRLRTSRRARRGRPGCLSLAVSALILLMLAGTAAGAGENTASEPSRTIAMVGAGNMGQALGTLWAAAGYHVIFATRHPDELDDVVAAAGHGAEAMAVGAAVERADIVTLAVPYAAEPSIAEAHGEAMAGKVLVNVDNAFAHRDGEIAAEAEAVGEAVYSARLFEGTRFIRAFNLKGAASFPSPDAVEAADFEIPWTTNDESVRPIAEALIEATGGTPVYEGGLDNAREY</sequence>
<dbReference type="EMBL" id="AYKF01000110">
    <property type="protein sequence ID" value="ROO25764.1"/>
    <property type="molecule type" value="Genomic_DNA"/>
</dbReference>
<dbReference type="InterPro" id="IPR051267">
    <property type="entry name" value="STEAP_metalloreductase"/>
</dbReference>
<dbReference type="InterPro" id="IPR036291">
    <property type="entry name" value="NAD(P)-bd_dom_sf"/>
</dbReference>
<evidence type="ECO:0000259" key="3">
    <source>
        <dbReference type="Pfam" id="PF03807"/>
    </source>
</evidence>
<name>A0A423PJH3_9GAMM</name>
<evidence type="ECO:0000313" key="5">
    <source>
        <dbReference type="Proteomes" id="UP000285123"/>
    </source>
</evidence>
<feature type="domain" description="Pyrroline-5-carboxylate reductase catalytic N-terminal" evidence="3">
    <location>
        <begin position="51"/>
        <end position="140"/>
    </location>
</feature>
<dbReference type="PANTHER" id="PTHR14239">
    <property type="entry name" value="DUDULIN-RELATED"/>
    <property type="match status" value="1"/>
</dbReference>
<feature type="signal peptide" evidence="2">
    <location>
        <begin position="1"/>
        <end position="40"/>
    </location>
</feature>
<evidence type="ECO:0000313" key="4">
    <source>
        <dbReference type="EMBL" id="ROO25764.1"/>
    </source>
</evidence>
<evidence type="ECO:0000256" key="2">
    <source>
        <dbReference type="SAM" id="SignalP"/>
    </source>
</evidence>
<accession>A0A423PJH3</accession>
<feature type="chain" id="PRO_5019287062" evidence="2">
    <location>
        <begin position="41"/>
        <end position="233"/>
    </location>
</feature>
<dbReference type="GO" id="GO:0016491">
    <property type="term" value="F:oxidoreductase activity"/>
    <property type="evidence" value="ECO:0007669"/>
    <property type="project" value="UniProtKB-KW"/>
</dbReference>
<dbReference type="AlphaFoldDB" id="A0A423PJH3"/>
<proteinExistence type="predicted"/>
<dbReference type="PANTHER" id="PTHR14239:SF10">
    <property type="entry name" value="REDUCTASE"/>
    <property type="match status" value="1"/>
</dbReference>
<keyword evidence="2" id="KW-0732">Signal</keyword>
<dbReference type="SUPFAM" id="SSF51735">
    <property type="entry name" value="NAD(P)-binding Rossmann-fold domains"/>
    <property type="match status" value="1"/>
</dbReference>
<organism evidence="4 5">
    <name type="scientific">Salinisphaera orenii YIM 95161</name>
    <dbReference type="NCBI Taxonomy" id="1051139"/>
    <lineage>
        <taxon>Bacteria</taxon>
        <taxon>Pseudomonadati</taxon>
        <taxon>Pseudomonadota</taxon>
        <taxon>Gammaproteobacteria</taxon>
        <taxon>Salinisphaerales</taxon>
        <taxon>Salinisphaeraceae</taxon>
        <taxon>Salinisphaera</taxon>
    </lineage>
</organism>
<gene>
    <name evidence="4" type="ORF">SAHL_14050</name>
</gene>
<reference evidence="4 5" key="1">
    <citation type="submission" date="2013-10" db="EMBL/GenBank/DDBJ databases">
        <title>Salinisphaera halophila YIM 95161 Genome Sequencing.</title>
        <authorList>
            <person name="Lai Q."/>
            <person name="Li C."/>
            <person name="Shao Z."/>
        </authorList>
    </citation>
    <scope>NUCLEOTIDE SEQUENCE [LARGE SCALE GENOMIC DNA]</scope>
    <source>
        <strain evidence="4 5">YIM 95161</strain>
    </source>
</reference>
<dbReference type="RefSeq" id="WP_184947715.1">
    <property type="nucleotide sequence ID" value="NZ_AYKF01000110.1"/>
</dbReference>
<comment type="caution">
    <text evidence="4">The sequence shown here is derived from an EMBL/GenBank/DDBJ whole genome shotgun (WGS) entry which is preliminary data.</text>
</comment>
<dbReference type="Pfam" id="PF03807">
    <property type="entry name" value="F420_oxidored"/>
    <property type="match status" value="1"/>
</dbReference>
<protein>
    <submittedName>
        <fullName evidence="4">Oxidoreductase</fullName>
    </submittedName>
</protein>
<evidence type="ECO:0000256" key="1">
    <source>
        <dbReference type="ARBA" id="ARBA00023002"/>
    </source>
</evidence>